<keyword evidence="9 14" id="KW-1133">Transmembrane helix</keyword>
<proteinExistence type="inferred from homology"/>
<dbReference type="GO" id="GO:0005886">
    <property type="term" value="C:plasma membrane"/>
    <property type="evidence" value="ECO:0007669"/>
    <property type="project" value="UniProtKB-SubCell"/>
</dbReference>
<dbReference type="InterPro" id="IPR004843">
    <property type="entry name" value="Calcineurin-like_PHP"/>
</dbReference>
<dbReference type="GO" id="GO:0046872">
    <property type="term" value="F:metal ion binding"/>
    <property type="evidence" value="ECO:0007669"/>
    <property type="project" value="UniProtKB-KW"/>
</dbReference>
<dbReference type="InterPro" id="IPR017871">
    <property type="entry name" value="ABC_transporter-like_CS"/>
</dbReference>
<dbReference type="EMBL" id="CAJNIZ010041101">
    <property type="protein sequence ID" value="CAE7610988.1"/>
    <property type="molecule type" value="Genomic_DNA"/>
</dbReference>
<evidence type="ECO:0000256" key="9">
    <source>
        <dbReference type="ARBA" id="ARBA00022989"/>
    </source>
</evidence>
<dbReference type="AlphaFoldDB" id="A0A812V5I4"/>
<feature type="transmembrane region" description="Helical" evidence="14">
    <location>
        <begin position="1072"/>
        <end position="1092"/>
    </location>
</feature>
<dbReference type="GO" id="GO:0004722">
    <property type="term" value="F:protein serine/threonine phosphatase activity"/>
    <property type="evidence" value="ECO:0007669"/>
    <property type="project" value="UniProtKB-EC"/>
</dbReference>
<evidence type="ECO:0000256" key="3">
    <source>
        <dbReference type="ARBA" id="ARBA00022475"/>
    </source>
</evidence>
<evidence type="ECO:0000313" key="16">
    <source>
        <dbReference type="EMBL" id="CAE7610988.1"/>
    </source>
</evidence>
<evidence type="ECO:0000256" key="7">
    <source>
        <dbReference type="ARBA" id="ARBA00022801"/>
    </source>
</evidence>
<evidence type="ECO:0000256" key="2">
    <source>
        <dbReference type="ARBA" id="ARBA00022448"/>
    </source>
</evidence>
<dbReference type="OrthoDB" id="6500128at2759"/>
<comment type="subcellular location">
    <subcellularLocation>
        <location evidence="1">Cell membrane</location>
        <topology evidence="1">Multi-pass membrane protein</topology>
    </subcellularLocation>
</comment>
<dbReference type="Proteomes" id="UP000649617">
    <property type="component" value="Unassembled WGS sequence"/>
</dbReference>
<name>A0A812V5I4_SYMPI</name>
<dbReference type="Gene3D" id="3.60.21.10">
    <property type="match status" value="1"/>
</dbReference>
<dbReference type="Pfam" id="PF00149">
    <property type="entry name" value="Metallophos"/>
    <property type="match status" value="1"/>
</dbReference>
<dbReference type="InterPro" id="IPR003593">
    <property type="entry name" value="AAA+_ATPase"/>
</dbReference>
<dbReference type="InterPro" id="IPR006186">
    <property type="entry name" value="Ser/Thr-sp_prot-phosphatase"/>
</dbReference>
<keyword evidence="3" id="KW-1003">Cell membrane</keyword>
<dbReference type="Gene3D" id="3.40.50.300">
    <property type="entry name" value="P-loop containing nucleotide triphosphate hydrolases"/>
    <property type="match status" value="2"/>
</dbReference>
<comment type="catalytic activity">
    <reaction evidence="12">
        <text>O-phospho-L-threonyl-[protein] + H2O = L-threonyl-[protein] + phosphate</text>
        <dbReference type="Rhea" id="RHEA:47004"/>
        <dbReference type="Rhea" id="RHEA-COMP:11060"/>
        <dbReference type="Rhea" id="RHEA-COMP:11605"/>
        <dbReference type="ChEBI" id="CHEBI:15377"/>
        <dbReference type="ChEBI" id="CHEBI:30013"/>
        <dbReference type="ChEBI" id="CHEBI:43474"/>
        <dbReference type="ChEBI" id="CHEBI:61977"/>
        <dbReference type="EC" id="3.1.3.16"/>
    </reaction>
</comment>
<dbReference type="GO" id="GO:0005524">
    <property type="term" value="F:ATP binding"/>
    <property type="evidence" value="ECO:0007669"/>
    <property type="project" value="UniProtKB-KW"/>
</dbReference>
<dbReference type="InterPro" id="IPR027417">
    <property type="entry name" value="P-loop_NTPase"/>
</dbReference>
<dbReference type="InterPro" id="IPR029052">
    <property type="entry name" value="Metallo-depent_PP-like"/>
</dbReference>
<evidence type="ECO:0000256" key="10">
    <source>
        <dbReference type="ARBA" id="ARBA00023136"/>
    </source>
</evidence>
<keyword evidence="6" id="KW-0547">Nucleotide-binding</keyword>
<dbReference type="InterPro" id="IPR047129">
    <property type="entry name" value="PPA2-like"/>
</dbReference>
<dbReference type="InterPro" id="IPR003439">
    <property type="entry name" value="ABC_transporter-like_ATP-bd"/>
</dbReference>
<keyword evidence="4 14" id="KW-0812">Transmembrane</keyword>
<evidence type="ECO:0000256" key="5">
    <source>
        <dbReference type="ARBA" id="ARBA00022723"/>
    </source>
</evidence>
<dbReference type="GO" id="GO:0016887">
    <property type="term" value="F:ATP hydrolysis activity"/>
    <property type="evidence" value="ECO:0007669"/>
    <property type="project" value="InterPro"/>
</dbReference>
<dbReference type="PROSITE" id="PS50893">
    <property type="entry name" value="ABC_TRANSPORTER_2"/>
    <property type="match status" value="1"/>
</dbReference>
<evidence type="ECO:0000256" key="11">
    <source>
        <dbReference type="ARBA" id="ARBA00023211"/>
    </source>
</evidence>
<organism evidence="16 17">
    <name type="scientific">Symbiodinium pilosum</name>
    <name type="common">Dinoflagellate</name>
    <dbReference type="NCBI Taxonomy" id="2952"/>
    <lineage>
        <taxon>Eukaryota</taxon>
        <taxon>Sar</taxon>
        <taxon>Alveolata</taxon>
        <taxon>Dinophyceae</taxon>
        <taxon>Suessiales</taxon>
        <taxon>Symbiodiniaceae</taxon>
        <taxon>Symbiodinium</taxon>
    </lineage>
</organism>
<dbReference type="PROSITE" id="PS00211">
    <property type="entry name" value="ABC_TRANSPORTER_1"/>
    <property type="match status" value="1"/>
</dbReference>
<dbReference type="CDD" id="cd07415">
    <property type="entry name" value="MPP_PP2A_PP4_PP6"/>
    <property type="match status" value="1"/>
</dbReference>
<keyword evidence="5" id="KW-0479">Metal-binding</keyword>
<dbReference type="Gene3D" id="1.10.8.60">
    <property type="match status" value="1"/>
</dbReference>
<evidence type="ECO:0000256" key="1">
    <source>
        <dbReference type="ARBA" id="ARBA00004651"/>
    </source>
</evidence>
<keyword evidence="11" id="KW-0464">Manganese</keyword>
<dbReference type="Pfam" id="PF00005">
    <property type="entry name" value="ABC_tran"/>
    <property type="match status" value="1"/>
</dbReference>
<keyword evidence="10 14" id="KW-0472">Membrane</keyword>
<protein>
    <recommendedName>
        <fullName evidence="12">Serine/threonine-protein phosphatase</fullName>
        <ecNumber evidence="12">3.1.3.16</ecNumber>
    </recommendedName>
</protein>
<feature type="transmembrane region" description="Helical" evidence="14">
    <location>
        <begin position="961"/>
        <end position="980"/>
    </location>
</feature>
<keyword evidence="17" id="KW-1185">Reference proteome</keyword>
<evidence type="ECO:0000259" key="15">
    <source>
        <dbReference type="PROSITE" id="PS50893"/>
    </source>
</evidence>
<dbReference type="PRINTS" id="PR00114">
    <property type="entry name" value="STPHPHTASE"/>
</dbReference>
<dbReference type="SMART" id="SM00382">
    <property type="entry name" value="AAA"/>
    <property type="match status" value="2"/>
</dbReference>
<accession>A0A812V5I4</accession>
<dbReference type="PANTHER" id="PTHR45619">
    <property type="entry name" value="SERINE/THREONINE-PROTEIN PHOSPHATASE PP2A-RELATED"/>
    <property type="match status" value="1"/>
</dbReference>
<keyword evidence="8" id="KW-0067">ATP-binding</keyword>
<dbReference type="PROSITE" id="PS00125">
    <property type="entry name" value="SER_THR_PHOSPHATASE"/>
    <property type="match status" value="1"/>
</dbReference>
<sequence length="1100" mass="120906">MPAADEYAVNTDLEGQIEHVREKGELSEAQCRSLCEKVREILQEESNCQPVRCPVTVCGDIHGQFLDLKELFRIGGPLPETNYLFLGDYVDRGYYSVKTVSLMFLYKVRFKERITILRGNHESRQITQVYGFFDECVRAYRGPQVWKLFTDSFDYLPVTAVIENQIICMHGGISPSLDSLDNIRQLDRIQEVPHEGPMCDLLWSDPDDRCGWGISPRGAGYTFGQDISEQFNHANGLKLIARAHQLVMEGYNWCHDRHVVTIFSAPNYCYRCGNQAAVMEIDEHLKYTFLQFDPPPVQKEIPAEGVKRTPDYFLCALAGAVHCVTTQGFVDLGKLVAFLNQEPAVLTPPGGGVPFEFKGGTLEFRDVHYSYASSTVLAGSCLAVPSGTKMAIVGPSGSGKSTLLRLLYRLVDPQQGQVLIDGQDLKLLDVLTFRRHLGIVPQDCTLFNDTISFNIRYGRPDATDAEVERAAELAQIHQQIRSLPEGYKTSVGERGMKLSGGERQRIGIARCLLADPSVVLLDEATSALDVRTERALTAAMDELMKGRTCLVVAHRLSTVQRCDSVAFLEALARVESSVSKVLTRHVWWHRDFPSFVLSRQQELLRRSEKYRRFWEGAAATESLACLLPAIIGCQAECSTSLDAGWSPLVREPRPKAQLADLIGLEEAKAVLREAVTLPLQLVDVGIFWRSAERSAVLLSGPEGIGKRAAAEAAAALAGGQVLHLTAADAVTGAFCRTAMSKALAAQKPVLILVEGLELAPEAAMSIRRCLGEVARTEASPRVACVATAGSDPSRFLQAIELFPFGYTVRIQPPSQAERKQFLLKLLAQVSRSDAHWGSALREAAVDTLANLTANYTFAEIDFVVRRAFLRSTQDEGSRDPVALHHFEKILAETPAQSFKAYEQGLSGRKVPTLEVAGDEPEPPKKGSDGKKKKREGGKDPMESIFGWCNFWLPEQFHLPPVVWAMVLFGIMAHLMARTTYQPYNNRRRRGGPERGGRSSLFGDMSAGNPYGSLGEGIGEWPLGGMGGMPGMAGMAGMPGMPGMGGLGGFPTPPGFPGPPLSFVQRITATFKLLVFSLWTPLCVVVCSSTSLLTCVTRQHF</sequence>
<comment type="similarity">
    <text evidence="12">Belongs to the PPP phosphatase family.</text>
</comment>
<keyword evidence="7 12" id="KW-0378">Hydrolase</keyword>
<dbReference type="FunFam" id="3.40.50.300:FF:000299">
    <property type="entry name" value="ABC transporter ATP-binding protein/permease"/>
    <property type="match status" value="1"/>
</dbReference>
<keyword evidence="2" id="KW-0813">Transport</keyword>
<reference evidence="16" key="1">
    <citation type="submission" date="2021-02" db="EMBL/GenBank/DDBJ databases">
        <authorList>
            <person name="Dougan E. K."/>
            <person name="Rhodes N."/>
            <person name="Thang M."/>
            <person name="Chan C."/>
        </authorList>
    </citation>
    <scope>NUCLEOTIDE SEQUENCE</scope>
</reference>
<evidence type="ECO:0000313" key="17">
    <source>
        <dbReference type="Proteomes" id="UP000649617"/>
    </source>
</evidence>
<evidence type="ECO:0000256" key="6">
    <source>
        <dbReference type="ARBA" id="ARBA00022741"/>
    </source>
</evidence>
<dbReference type="SUPFAM" id="SSF52540">
    <property type="entry name" value="P-loop containing nucleoside triphosphate hydrolases"/>
    <property type="match status" value="2"/>
</dbReference>
<gene>
    <name evidence="16" type="primary">pphA</name>
    <name evidence="16" type="ORF">SPIL2461_LOCUS16106</name>
</gene>
<dbReference type="SMART" id="SM00156">
    <property type="entry name" value="PP2Ac"/>
    <property type="match status" value="1"/>
</dbReference>
<evidence type="ECO:0000256" key="8">
    <source>
        <dbReference type="ARBA" id="ARBA00022840"/>
    </source>
</evidence>
<evidence type="ECO:0000256" key="14">
    <source>
        <dbReference type="SAM" id="Phobius"/>
    </source>
</evidence>
<dbReference type="EC" id="3.1.3.16" evidence="12"/>
<evidence type="ECO:0000256" key="12">
    <source>
        <dbReference type="RuleBase" id="RU004273"/>
    </source>
</evidence>
<feature type="region of interest" description="Disordered" evidence="13">
    <location>
        <begin position="909"/>
        <end position="938"/>
    </location>
</feature>
<evidence type="ECO:0000256" key="13">
    <source>
        <dbReference type="SAM" id="MobiDB-lite"/>
    </source>
</evidence>
<comment type="caution">
    <text evidence="16">The sequence shown here is derived from an EMBL/GenBank/DDBJ whole genome shotgun (WGS) entry which is preliminary data.</text>
</comment>
<dbReference type="SUPFAM" id="SSF56300">
    <property type="entry name" value="Metallo-dependent phosphatases"/>
    <property type="match status" value="1"/>
</dbReference>
<evidence type="ECO:0000256" key="4">
    <source>
        <dbReference type="ARBA" id="ARBA00022692"/>
    </source>
</evidence>
<feature type="domain" description="ABC transporter" evidence="15">
    <location>
        <begin position="362"/>
        <end position="595"/>
    </location>
</feature>